<feature type="transmembrane region" description="Helical" evidence="1">
    <location>
        <begin position="20"/>
        <end position="41"/>
    </location>
</feature>
<dbReference type="AlphaFoldDB" id="A0A319DC65"/>
<dbReference type="Proteomes" id="UP000247810">
    <property type="component" value="Unassembled WGS sequence"/>
</dbReference>
<evidence type="ECO:0000313" key="3">
    <source>
        <dbReference type="Proteomes" id="UP000247810"/>
    </source>
</evidence>
<name>A0A319DC65_9EURO</name>
<sequence>MFPLVTAFSLEIGNSDVFFLPFANIYPMLFMLFGSAPKLNVYSRPQSMIRWTMLAYENYNTRQPNISR</sequence>
<reference evidence="2 3" key="1">
    <citation type="submission" date="2018-02" db="EMBL/GenBank/DDBJ databases">
        <title>The genomes of Aspergillus section Nigri reveals drivers in fungal speciation.</title>
        <authorList>
            <consortium name="DOE Joint Genome Institute"/>
            <person name="Vesth T.C."/>
            <person name="Nybo J."/>
            <person name="Theobald S."/>
            <person name="Brandl J."/>
            <person name="Frisvad J.C."/>
            <person name="Nielsen K.F."/>
            <person name="Lyhne E.K."/>
            <person name="Kogle M.E."/>
            <person name="Kuo A."/>
            <person name="Riley R."/>
            <person name="Clum A."/>
            <person name="Nolan M."/>
            <person name="Lipzen A."/>
            <person name="Salamov A."/>
            <person name="Henrissat B."/>
            <person name="Wiebenga A."/>
            <person name="De vries R.P."/>
            <person name="Grigoriev I.V."/>
            <person name="Mortensen U.H."/>
            <person name="Andersen M.R."/>
            <person name="Baker S.E."/>
        </authorList>
    </citation>
    <scope>NUCLEOTIDE SEQUENCE [LARGE SCALE GENOMIC DNA]</scope>
    <source>
        <strain evidence="2 3">CBS 707.79</strain>
    </source>
</reference>
<dbReference type="EMBL" id="KZ825862">
    <property type="protein sequence ID" value="PYH94975.1"/>
    <property type="molecule type" value="Genomic_DNA"/>
</dbReference>
<gene>
    <name evidence="2" type="ORF">BO71DRAFT_398468</name>
</gene>
<keyword evidence="1" id="KW-0472">Membrane</keyword>
<evidence type="ECO:0000313" key="2">
    <source>
        <dbReference type="EMBL" id="PYH94975.1"/>
    </source>
</evidence>
<dbReference type="VEuPathDB" id="FungiDB:BO71DRAFT_398468"/>
<keyword evidence="1" id="KW-1133">Transmembrane helix</keyword>
<protein>
    <submittedName>
        <fullName evidence="2">Uncharacterized protein</fullName>
    </submittedName>
</protein>
<evidence type="ECO:0000256" key="1">
    <source>
        <dbReference type="SAM" id="Phobius"/>
    </source>
</evidence>
<keyword evidence="1" id="KW-0812">Transmembrane</keyword>
<accession>A0A319DC65</accession>
<keyword evidence="3" id="KW-1185">Reference proteome</keyword>
<organism evidence="2 3">
    <name type="scientific">Aspergillus ellipticus CBS 707.79</name>
    <dbReference type="NCBI Taxonomy" id="1448320"/>
    <lineage>
        <taxon>Eukaryota</taxon>
        <taxon>Fungi</taxon>
        <taxon>Dikarya</taxon>
        <taxon>Ascomycota</taxon>
        <taxon>Pezizomycotina</taxon>
        <taxon>Eurotiomycetes</taxon>
        <taxon>Eurotiomycetidae</taxon>
        <taxon>Eurotiales</taxon>
        <taxon>Aspergillaceae</taxon>
        <taxon>Aspergillus</taxon>
        <taxon>Aspergillus subgen. Circumdati</taxon>
    </lineage>
</organism>
<proteinExistence type="predicted"/>